<evidence type="ECO:0000256" key="9">
    <source>
        <dbReference type="ARBA" id="ARBA00023012"/>
    </source>
</evidence>
<dbReference type="SUPFAM" id="SSF47384">
    <property type="entry name" value="Homodimeric domain of signal transducing histidine kinase"/>
    <property type="match status" value="1"/>
</dbReference>
<comment type="catalytic activity">
    <reaction evidence="1">
        <text>ATP + protein L-histidine = ADP + protein N-phospho-L-histidine.</text>
        <dbReference type="EC" id="2.7.13.3"/>
    </reaction>
</comment>
<dbReference type="PROSITE" id="PS50109">
    <property type="entry name" value="HIS_KIN"/>
    <property type="match status" value="1"/>
</dbReference>
<feature type="transmembrane region" description="Helical" evidence="11">
    <location>
        <begin position="40"/>
        <end position="57"/>
    </location>
</feature>
<dbReference type="SMART" id="SM00387">
    <property type="entry name" value="HATPase_c"/>
    <property type="match status" value="1"/>
</dbReference>
<dbReference type="Gene3D" id="1.10.287.130">
    <property type="match status" value="1"/>
</dbReference>
<keyword evidence="9" id="KW-0902">Two-component regulatory system</keyword>
<evidence type="ECO:0000256" key="7">
    <source>
        <dbReference type="ARBA" id="ARBA00022777"/>
    </source>
</evidence>
<proteinExistence type="predicted"/>
<dbReference type="GO" id="GO:0007234">
    <property type="term" value="P:osmosensory signaling via phosphorelay pathway"/>
    <property type="evidence" value="ECO:0007669"/>
    <property type="project" value="TreeGrafter"/>
</dbReference>
<evidence type="ECO:0000256" key="5">
    <source>
        <dbReference type="ARBA" id="ARBA00022679"/>
    </source>
</evidence>
<evidence type="ECO:0000256" key="8">
    <source>
        <dbReference type="ARBA" id="ARBA00022840"/>
    </source>
</evidence>
<evidence type="ECO:0000256" key="2">
    <source>
        <dbReference type="ARBA" id="ARBA00004236"/>
    </source>
</evidence>
<keyword evidence="8" id="KW-0067">ATP-binding</keyword>
<feature type="domain" description="Histidine kinase" evidence="12">
    <location>
        <begin position="192"/>
        <end position="406"/>
    </location>
</feature>
<keyword evidence="4" id="KW-0597">Phosphoprotein</keyword>
<dbReference type="Pfam" id="PF00512">
    <property type="entry name" value="HisKA"/>
    <property type="match status" value="1"/>
</dbReference>
<name>A0AAU0MF75_9MICO</name>
<dbReference type="InterPro" id="IPR036890">
    <property type="entry name" value="HATPase_C_sf"/>
</dbReference>
<evidence type="ECO:0000256" key="1">
    <source>
        <dbReference type="ARBA" id="ARBA00000085"/>
    </source>
</evidence>
<dbReference type="GO" id="GO:0005524">
    <property type="term" value="F:ATP binding"/>
    <property type="evidence" value="ECO:0007669"/>
    <property type="project" value="UniProtKB-KW"/>
</dbReference>
<keyword evidence="11" id="KW-0812">Transmembrane</keyword>
<dbReference type="Proteomes" id="UP001329313">
    <property type="component" value="Chromosome"/>
</dbReference>
<keyword evidence="11" id="KW-1133">Transmembrane helix</keyword>
<dbReference type="InterPro" id="IPR003594">
    <property type="entry name" value="HATPase_dom"/>
</dbReference>
<dbReference type="GO" id="GO:0030295">
    <property type="term" value="F:protein kinase activator activity"/>
    <property type="evidence" value="ECO:0007669"/>
    <property type="project" value="TreeGrafter"/>
</dbReference>
<dbReference type="Pfam" id="PF02518">
    <property type="entry name" value="HATPase_c"/>
    <property type="match status" value="1"/>
</dbReference>
<dbReference type="InterPro" id="IPR005467">
    <property type="entry name" value="His_kinase_dom"/>
</dbReference>
<keyword evidence="14" id="KW-1185">Reference proteome</keyword>
<dbReference type="InterPro" id="IPR036097">
    <property type="entry name" value="HisK_dim/P_sf"/>
</dbReference>
<evidence type="ECO:0000256" key="10">
    <source>
        <dbReference type="ARBA" id="ARBA00039401"/>
    </source>
</evidence>
<dbReference type="AlphaFoldDB" id="A0AAU0MF75"/>
<dbReference type="PANTHER" id="PTHR42878:SF7">
    <property type="entry name" value="SENSOR HISTIDINE KINASE GLRK"/>
    <property type="match status" value="1"/>
</dbReference>
<dbReference type="PRINTS" id="PR00344">
    <property type="entry name" value="BCTRLSENSOR"/>
</dbReference>
<evidence type="ECO:0000259" key="12">
    <source>
        <dbReference type="PROSITE" id="PS50109"/>
    </source>
</evidence>
<evidence type="ECO:0000256" key="3">
    <source>
        <dbReference type="ARBA" id="ARBA00012438"/>
    </source>
</evidence>
<feature type="transmembrane region" description="Helical" evidence="11">
    <location>
        <begin position="151"/>
        <end position="169"/>
    </location>
</feature>
<dbReference type="InterPro" id="IPR050351">
    <property type="entry name" value="BphY/WalK/GraS-like"/>
</dbReference>
<evidence type="ECO:0000313" key="13">
    <source>
        <dbReference type="EMBL" id="WOQ69213.1"/>
    </source>
</evidence>
<organism evidence="13 14">
    <name type="scientific">Microbacterium limosum</name>
    <dbReference type="NCBI Taxonomy" id="3079935"/>
    <lineage>
        <taxon>Bacteria</taxon>
        <taxon>Bacillati</taxon>
        <taxon>Actinomycetota</taxon>
        <taxon>Actinomycetes</taxon>
        <taxon>Micrococcales</taxon>
        <taxon>Microbacteriaceae</taxon>
        <taxon>Microbacterium</taxon>
    </lineage>
</organism>
<dbReference type="SUPFAM" id="SSF55874">
    <property type="entry name" value="ATPase domain of HSP90 chaperone/DNA topoisomerase II/histidine kinase"/>
    <property type="match status" value="1"/>
</dbReference>
<dbReference type="RefSeq" id="WP_330170344.1">
    <property type="nucleotide sequence ID" value="NZ_CP137080.1"/>
</dbReference>
<evidence type="ECO:0000256" key="11">
    <source>
        <dbReference type="SAM" id="Phobius"/>
    </source>
</evidence>
<keyword evidence="11" id="KW-0472">Membrane</keyword>
<dbReference type="KEGG" id="mliy:RYJ27_10980"/>
<keyword evidence="5" id="KW-0808">Transferase</keyword>
<dbReference type="EC" id="2.7.13.3" evidence="3"/>
<evidence type="ECO:0000256" key="6">
    <source>
        <dbReference type="ARBA" id="ARBA00022741"/>
    </source>
</evidence>
<feature type="transmembrane region" description="Helical" evidence="11">
    <location>
        <begin position="95"/>
        <end position="111"/>
    </location>
</feature>
<dbReference type="InterPro" id="IPR003661">
    <property type="entry name" value="HisK_dim/P_dom"/>
</dbReference>
<dbReference type="GO" id="GO:0000156">
    <property type="term" value="F:phosphorelay response regulator activity"/>
    <property type="evidence" value="ECO:0007669"/>
    <property type="project" value="TreeGrafter"/>
</dbReference>
<dbReference type="EMBL" id="CP137080">
    <property type="protein sequence ID" value="WOQ69213.1"/>
    <property type="molecule type" value="Genomic_DNA"/>
</dbReference>
<evidence type="ECO:0000256" key="4">
    <source>
        <dbReference type="ARBA" id="ARBA00022553"/>
    </source>
</evidence>
<dbReference type="Gene3D" id="3.30.565.10">
    <property type="entry name" value="Histidine kinase-like ATPase, C-terminal domain"/>
    <property type="match status" value="1"/>
</dbReference>
<dbReference type="GO" id="GO:0000155">
    <property type="term" value="F:phosphorelay sensor kinase activity"/>
    <property type="evidence" value="ECO:0007669"/>
    <property type="project" value="InterPro"/>
</dbReference>
<dbReference type="CDD" id="cd00075">
    <property type="entry name" value="HATPase"/>
    <property type="match status" value="1"/>
</dbReference>
<accession>A0AAU0MF75</accession>
<dbReference type="GO" id="GO:0005886">
    <property type="term" value="C:plasma membrane"/>
    <property type="evidence" value="ECO:0007669"/>
    <property type="project" value="UniProtKB-SubCell"/>
</dbReference>
<dbReference type="CDD" id="cd00082">
    <property type="entry name" value="HisKA"/>
    <property type="match status" value="1"/>
</dbReference>
<sequence length="407" mass="42633">MSADRLQVFARSQLALFAAVVVLALGAAFAGPAITGGILLAVGVLLVTAATIAALLLPGRAGMRERRFALLALAALATTDTVGIALMRTALLPELPVVDLLAVFPALWLAYGVRHEKAAVITATLSAVVITLTPLLIAMEFPGDPTEWVDVLALPVLVLLISLVVGIAARRMRATQEELATALEIREEFLRTASHELRTPLTPVAGYLSLLQEEHPEHTPTGRVLAVVQGSVDTLVDRVAALTSAADLSPKINPRPVSLRTVAGASVNAARGAATQRGVTVQVEEAADAMAFADPDGVRTAIAEILDNAIKFSSAGSRVSVSWAAVDDLVVRLIVADDGPGMTPNERSRAFERFYRTPAAREGAIGGFGLGLTRVRAIVEAHGGTVQLKQQHPRGVRAVVTLPAARG</sequence>
<keyword evidence="7 13" id="KW-0418">Kinase</keyword>
<comment type="subcellular location">
    <subcellularLocation>
        <location evidence="2">Cell membrane</location>
    </subcellularLocation>
</comment>
<dbReference type="InterPro" id="IPR004358">
    <property type="entry name" value="Sig_transdc_His_kin-like_C"/>
</dbReference>
<reference evidence="13 14" key="1">
    <citation type="submission" date="2023-10" db="EMBL/GenBank/DDBJ databases">
        <title>Y20.</title>
        <authorList>
            <person name="Zhang G."/>
            <person name="Ding Y."/>
        </authorList>
    </citation>
    <scope>NUCLEOTIDE SEQUENCE [LARGE SCALE GENOMIC DNA]</scope>
    <source>
        <strain evidence="13 14">Y20</strain>
    </source>
</reference>
<feature type="transmembrane region" description="Helical" evidence="11">
    <location>
        <begin position="118"/>
        <end position="139"/>
    </location>
</feature>
<feature type="transmembrane region" description="Helical" evidence="11">
    <location>
        <begin position="69"/>
        <end position="89"/>
    </location>
</feature>
<dbReference type="SMART" id="SM00388">
    <property type="entry name" value="HisKA"/>
    <property type="match status" value="1"/>
</dbReference>
<gene>
    <name evidence="13" type="ORF">RYJ27_10980</name>
</gene>
<keyword evidence="6" id="KW-0547">Nucleotide-binding</keyword>
<evidence type="ECO:0000313" key="14">
    <source>
        <dbReference type="Proteomes" id="UP001329313"/>
    </source>
</evidence>
<dbReference type="PANTHER" id="PTHR42878">
    <property type="entry name" value="TWO-COMPONENT HISTIDINE KINASE"/>
    <property type="match status" value="1"/>
</dbReference>
<protein>
    <recommendedName>
        <fullName evidence="10">Sensor-like histidine kinase SenX3</fullName>
        <ecNumber evidence="3">2.7.13.3</ecNumber>
    </recommendedName>
</protein>